<feature type="signal peptide" evidence="1">
    <location>
        <begin position="1"/>
        <end position="24"/>
    </location>
</feature>
<keyword evidence="3" id="KW-1185">Reference proteome</keyword>
<organism evidence="2 3">
    <name type="scientific">Entomospira culicis</name>
    <dbReference type="NCBI Taxonomy" id="2719989"/>
    <lineage>
        <taxon>Bacteria</taxon>
        <taxon>Pseudomonadati</taxon>
        <taxon>Spirochaetota</taxon>
        <taxon>Spirochaetia</taxon>
        <taxon>Spirochaetales</taxon>
        <taxon>Spirochaetaceae</taxon>
        <taxon>Entomospira</taxon>
    </lineage>
</organism>
<evidence type="ECO:0000256" key="1">
    <source>
        <dbReference type="SAM" id="SignalP"/>
    </source>
</evidence>
<proteinExistence type="predicted"/>
<feature type="chain" id="PRO_5037583400" evidence="1">
    <location>
        <begin position="25"/>
        <end position="344"/>
    </location>
</feature>
<comment type="caution">
    <text evidence="2">The sequence shown here is derived from an EMBL/GenBank/DDBJ whole genome shotgun (WGS) entry which is preliminary data.</text>
</comment>
<protein>
    <submittedName>
        <fullName evidence="2">Uncharacterized protein</fullName>
    </submittedName>
</protein>
<evidence type="ECO:0000313" key="3">
    <source>
        <dbReference type="Proteomes" id="UP000778951"/>
    </source>
</evidence>
<accession>A0A968GGM8</accession>
<sequence>MDKARPLFIFMLLLLLPTAIVAQAYPQAKALNQPLPQKTARIQAHLHHQGVSLQRYDHTYSLLFGESRHTLETMLGQANSYTRQAHPFYQIFSAHYPNLGLTLHYHQDLLVQVSLYQTPRSGFVKLHIHEQRLSFYQNIQDVKEILSTFNELWLTQNRMRFGENYLTLHATPQQERLQVLHYQSHFFRPYHEMQGAEVVHVTLLDDAITFNHHDTIPFGLSLAKVIAHVEPHLAPSDILTIEEIEPTEDRPRFTILTIPSLASRFIFVDDQLQQWLILLSDETRYRRLPPLLIHDEQQKITYNYADYLQANIHTFALLGYGYPQIGDSPSKAMHLKREQLAVIA</sequence>
<dbReference type="RefSeq" id="WP_167696409.1">
    <property type="nucleotide sequence ID" value="NZ_CP118182.1"/>
</dbReference>
<evidence type="ECO:0000313" key="2">
    <source>
        <dbReference type="EMBL" id="NIZ70143.1"/>
    </source>
</evidence>
<gene>
    <name evidence="2" type="ORF">HCT48_07975</name>
</gene>
<dbReference type="Proteomes" id="UP000778951">
    <property type="component" value="Unassembled WGS sequence"/>
</dbReference>
<keyword evidence="1" id="KW-0732">Signal</keyword>
<reference evidence="2" key="1">
    <citation type="submission" date="2020-03" db="EMBL/GenBank/DDBJ databases">
        <title>Spirochaetal bacteria isolated from arthropods constitute a novel genus Entomospira genus novum within the order Spirochaetales.</title>
        <authorList>
            <person name="Grana-Miraglia L."/>
            <person name="Sikutova S."/>
            <person name="Fingerle V."/>
            <person name="Sing A."/>
            <person name="Castillo-Ramirez S."/>
            <person name="Margos G."/>
            <person name="Rudolf I."/>
        </authorList>
    </citation>
    <scope>NUCLEOTIDE SEQUENCE</scope>
    <source>
        <strain evidence="2">BR149</strain>
    </source>
</reference>
<dbReference type="AlphaFoldDB" id="A0A968GGM8"/>
<name>A0A968GGM8_9SPIO</name>
<dbReference type="EMBL" id="JAATLM010000002">
    <property type="protein sequence ID" value="NIZ70143.1"/>
    <property type="molecule type" value="Genomic_DNA"/>
</dbReference>